<evidence type="ECO:0000313" key="2">
    <source>
        <dbReference type="Proteomes" id="UP000053257"/>
    </source>
</evidence>
<dbReference type="HOGENOM" id="CLU_569979_0_0_1"/>
<reference evidence="1 2" key="1">
    <citation type="journal article" date="2014" name="PLoS Genet.">
        <title>Analysis of the Phlebiopsis gigantea genome, transcriptome and secretome provides insight into its pioneer colonization strategies of wood.</title>
        <authorList>
            <person name="Hori C."/>
            <person name="Ishida T."/>
            <person name="Igarashi K."/>
            <person name="Samejima M."/>
            <person name="Suzuki H."/>
            <person name="Master E."/>
            <person name="Ferreira P."/>
            <person name="Ruiz-Duenas F.J."/>
            <person name="Held B."/>
            <person name="Canessa P."/>
            <person name="Larrondo L.F."/>
            <person name="Schmoll M."/>
            <person name="Druzhinina I.S."/>
            <person name="Kubicek C.P."/>
            <person name="Gaskell J.A."/>
            <person name="Kersten P."/>
            <person name="St John F."/>
            <person name="Glasner J."/>
            <person name="Sabat G."/>
            <person name="Splinter BonDurant S."/>
            <person name="Syed K."/>
            <person name="Yadav J."/>
            <person name="Mgbeahuruike A.C."/>
            <person name="Kovalchuk A."/>
            <person name="Asiegbu F.O."/>
            <person name="Lackner G."/>
            <person name="Hoffmeister D."/>
            <person name="Rencoret J."/>
            <person name="Gutierrez A."/>
            <person name="Sun H."/>
            <person name="Lindquist E."/>
            <person name="Barry K."/>
            <person name="Riley R."/>
            <person name="Grigoriev I.V."/>
            <person name="Henrissat B."/>
            <person name="Kues U."/>
            <person name="Berka R.M."/>
            <person name="Martinez A.T."/>
            <person name="Covert S.F."/>
            <person name="Blanchette R.A."/>
            <person name="Cullen D."/>
        </authorList>
    </citation>
    <scope>NUCLEOTIDE SEQUENCE [LARGE SCALE GENOMIC DNA]</scope>
    <source>
        <strain evidence="1 2">11061_1 CR5-6</strain>
    </source>
</reference>
<proteinExistence type="predicted"/>
<protein>
    <submittedName>
        <fullName evidence="1">Uncharacterized protein</fullName>
    </submittedName>
</protein>
<accession>A0A0C3P1I2</accession>
<gene>
    <name evidence="1" type="ORF">PHLGIDRAFT_33200</name>
</gene>
<dbReference type="EMBL" id="KN840444">
    <property type="protein sequence ID" value="KIP11679.1"/>
    <property type="molecule type" value="Genomic_DNA"/>
</dbReference>
<dbReference type="AlphaFoldDB" id="A0A0C3P1I2"/>
<name>A0A0C3P1I2_PHLG1</name>
<dbReference type="Proteomes" id="UP000053257">
    <property type="component" value="Unassembled WGS sequence"/>
</dbReference>
<evidence type="ECO:0000313" key="1">
    <source>
        <dbReference type="EMBL" id="KIP11679.1"/>
    </source>
</evidence>
<dbReference type="OrthoDB" id="2789221at2759"/>
<keyword evidence="2" id="KW-1185">Reference proteome</keyword>
<organism evidence="1 2">
    <name type="scientific">Phlebiopsis gigantea (strain 11061_1 CR5-6)</name>
    <name type="common">White-rot fungus</name>
    <name type="synonym">Peniophora gigantea</name>
    <dbReference type="NCBI Taxonomy" id="745531"/>
    <lineage>
        <taxon>Eukaryota</taxon>
        <taxon>Fungi</taxon>
        <taxon>Dikarya</taxon>
        <taxon>Basidiomycota</taxon>
        <taxon>Agaricomycotina</taxon>
        <taxon>Agaricomycetes</taxon>
        <taxon>Polyporales</taxon>
        <taxon>Phanerochaetaceae</taxon>
        <taxon>Phlebiopsis</taxon>
    </lineage>
</organism>
<sequence>MSHHDIARDVYNALVIPTATDGGALPPAFADAHLRNAAADSAKKPLSREDSNGESDLRGILDAVASLCASEPRHHRVAVSLVHMQDRIALHIAQSAGEPAAAHIADMVYDAWTLLGEFSRTIGDRSARSAQAKTLGHEAQRRVLERLVRHGVRRLRYRILKHWDMFHDVCVRLQATQAKHTRTYEQFFAVALRLAELRNAILSPEQEDWGRQVAPHLGRLFIAAQRLSAKDCDLYSLFNQLTRSATECQQLMYQVIKYLSKCTRLVDNANIVMKLATYGTHSSILRTPYFNVRLVACRHEHHPPSGTLLFSRGPSRTRNPQVPYRLHPECALLEYHHNAASNTSPLLEAPSQILGASKIPCHACKTFYSAYASFYSEKRTQNEWSQYHVHMRLSPLTTARMVQHDLWLPPHLDGVGQGVEAKFASQLLDQYRQHMAESCTM</sequence>